<comment type="caution">
    <text evidence="1">The sequence shown here is derived from an EMBL/GenBank/DDBJ whole genome shotgun (WGS) entry which is preliminary data.</text>
</comment>
<dbReference type="EMBL" id="BAABAF010000006">
    <property type="protein sequence ID" value="GAA3765477.1"/>
    <property type="molecule type" value="Genomic_DNA"/>
</dbReference>
<accession>A0ABP7GGW7</accession>
<sequence>MRLIMTDSGGISQIALRTTACGDQTQQSAQHAGVRLSFVPGATQCHGYGCAARQAGMAPGARNRVSLAP</sequence>
<gene>
    <name evidence="1" type="ORF">GCM10022240_17140</name>
</gene>
<protein>
    <submittedName>
        <fullName evidence="1">Uncharacterized protein</fullName>
    </submittedName>
</protein>
<evidence type="ECO:0000313" key="1">
    <source>
        <dbReference type="EMBL" id="GAA3765477.1"/>
    </source>
</evidence>
<keyword evidence="2" id="KW-1185">Reference proteome</keyword>
<reference evidence="2" key="1">
    <citation type="journal article" date="2019" name="Int. J. Syst. Evol. Microbiol.">
        <title>The Global Catalogue of Microorganisms (GCM) 10K type strain sequencing project: providing services to taxonomists for standard genome sequencing and annotation.</title>
        <authorList>
            <consortium name="The Broad Institute Genomics Platform"/>
            <consortium name="The Broad Institute Genome Sequencing Center for Infectious Disease"/>
            <person name="Wu L."/>
            <person name="Ma J."/>
        </authorList>
    </citation>
    <scope>NUCLEOTIDE SEQUENCE [LARGE SCALE GENOMIC DNA]</scope>
    <source>
        <strain evidence="2">JCM 16950</strain>
    </source>
</reference>
<dbReference type="Proteomes" id="UP001500540">
    <property type="component" value="Unassembled WGS sequence"/>
</dbReference>
<proteinExistence type="predicted"/>
<name>A0ABP7GGW7_9MICO</name>
<organism evidence="1 2">
    <name type="scientific">Microbacterium kribbense</name>
    <dbReference type="NCBI Taxonomy" id="433645"/>
    <lineage>
        <taxon>Bacteria</taxon>
        <taxon>Bacillati</taxon>
        <taxon>Actinomycetota</taxon>
        <taxon>Actinomycetes</taxon>
        <taxon>Micrococcales</taxon>
        <taxon>Microbacteriaceae</taxon>
        <taxon>Microbacterium</taxon>
    </lineage>
</organism>
<evidence type="ECO:0000313" key="2">
    <source>
        <dbReference type="Proteomes" id="UP001500540"/>
    </source>
</evidence>